<evidence type="ECO:0000313" key="5">
    <source>
        <dbReference type="Proteomes" id="UP000183760"/>
    </source>
</evidence>
<evidence type="ECO:0000313" key="6">
    <source>
        <dbReference type="Proteomes" id="UP000321514"/>
    </source>
</evidence>
<name>A0A511SUS2_MYXFU</name>
<dbReference type="Pfam" id="PF00643">
    <property type="entry name" value="zf-B_box"/>
    <property type="match status" value="1"/>
</dbReference>
<dbReference type="InterPro" id="IPR000315">
    <property type="entry name" value="Znf_B-box"/>
</dbReference>
<reference evidence="4 5" key="1">
    <citation type="submission" date="2016-10" db="EMBL/GenBank/DDBJ databases">
        <authorList>
            <person name="Varghese N."/>
            <person name="Submissions S."/>
        </authorList>
    </citation>
    <scope>NUCLEOTIDE SEQUENCE [LARGE SCALE GENOMIC DNA]</scope>
    <source>
        <strain evidence="4 5">DSM 16525</strain>
    </source>
</reference>
<comment type="caution">
    <text evidence="3">The sequence shown here is derived from an EMBL/GenBank/DDBJ whole genome shotgun (WGS) entry which is preliminary data.</text>
</comment>
<dbReference type="EMBL" id="BJXR01000011">
    <property type="protein sequence ID" value="GEN05664.1"/>
    <property type="molecule type" value="Genomic_DNA"/>
</dbReference>
<evidence type="ECO:0000313" key="4">
    <source>
        <dbReference type="EMBL" id="SES99487.1"/>
    </source>
</evidence>
<keyword evidence="1" id="KW-0472">Membrane</keyword>
<evidence type="ECO:0000259" key="2">
    <source>
        <dbReference type="Pfam" id="PF00643"/>
    </source>
</evidence>
<keyword evidence="1" id="KW-0812">Transmembrane</keyword>
<dbReference type="AlphaFoldDB" id="A0A511SUS2"/>
<evidence type="ECO:0000313" key="3">
    <source>
        <dbReference type="EMBL" id="GEN05664.1"/>
    </source>
</evidence>
<feature type="domain" description="B box-type" evidence="2">
    <location>
        <begin position="10"/>
        <end position="36"/>
    </location>
</feature>
<dbReference type="RefSeq" id="WP_074949102.1">
    <property type="nucleotide sequence ID" value="NZ_BJXR01000011.1"/>
</dbReference>
<keyword evidence="1" id="KW-1133">Transmembrane helix</keyword>
<protein>
    <submittedName>
        <fullName evidence="4">B-box zinc finger</fullName>
    </submittedName>
</protein>
<dbReference type="EMBL" id="FOIB01000001">
    <property type="protein sequence ID" value="SES99487.1"/>
    <property type="molecule type" value="Genomic_DNA"/>
</dbReference>
<feature type="transmembrane region" description="Helical" evidence="1">
    <location>
        <begin position="69"/>
        <end position="93"/>
    </location>
</feature>
<sequence>MSVEAPPEGASCAAHPEAAASWVCLRCGTFICPTCERRVRPEARPMCPTCWDLRSRVVPGQEGTSKSTVITGFVLGVLSVLPFCFILQAGAVIMNLVMMSRVEKTPELARLRWMPIAGLACSGLGFAITLLVWLLGGDLRD</sequence>
<dbReference type="Proteomes" id="UP000321514">
    <property type="component" value="Unassembled WGS sequence"/>
</dbReference>
<dbReference type="OrthoDB" id="5520331at2"/>
<organism evidence="3 6">
    <name type="scientific">Myxococcus fulvus</name>
    <dbReference type="NCBI Taxonomy" id="33"/>
    <lineage>
        <taxon>Bacteria</taxon>
        <taxon>Pseudomonadati</taxon>
        <taxon>Myxococcota</taxon>
        <taxon>Myxococcia</taxon>
        <taxon>Myxococcales</taxon>
        <taxon>Cystobacterineae</taxon>
        <taxon>Myxococcaceae</taxon>
        <taxon>Myxococcus</taxon>
    </lineage>
</organism>
<dbReference type="Proteomes" id="UP000183760">
    <property type="component" value="Unassembled WGS sequence"/>
</dbReference>
<dbReference type="STRING" id="1334629.MFUL124B02_04910"/>
<feature type="transmembrane region" description="Helical" evidence="1">
    <location>
        <begin position="113"/>
        <end position="135"/>
    </location>
</feature>
<gene>
    <name evidence="3" type="ORF">MFU01_07010</name>
    <name evidence="4" type="ORF">SAMN05443572_101788</name>
</gene>
<proteinExistence type="predicted"/>
<evidence type="ECO:0000256" key="1">
    <source>
        <dbReference type="SAM" id="Phobius"/>
    </source>
</evidence>
<accession>A0A511SUS2</accession>
<reference evidence="3 6" key="2">
    <citation type="submission" date="2019-07" db="EMBL/GenBank/DDBJ databases">
        <title>Whole genome shotgun sequence of Myxococcus fulvus NBRC 100333.</title>
        <authorList>
            <person name="Hosoyama A."/>
            <person name="Uohara A."/>
            <person name="Ohji S."/>
            <person name="Ichikawa N."/>
        </authorList>
    </citation>
    <scope>NUCLEOTIDE SEQUENCE [LARGE SCALE GENOMIC DNA]</scope>
    <source>
        <strain evidence="3 6">NBRC 100333</strain>
    </source>
</reference>
<dbReference type="GO" id="GO:0008270">
    <property type="term" value="F:zinc ion binding"/>
    <property type="evidence" value="ECO:0007669"/>
    <property type="project" value="InterPro"/>
</dbReference>
<keyword evidence="5" id="KW-1185">Reference proteome</keyword>